<keyword evidence="1" id="KW-0472">Membrane</keyword>
<feature type="transmembrane region" description="Helical" evidence="1">
    <location>
        <begin position="384"/>
        <end position="404"/>
    </location>
</feature>
<feature type="signal peptide" evidence="2">
    <location>
        <begin position="1"/>
        <end position="19"/>
    </location>
</feature>
<organism evidence="3 4">
    <name type="scientific">endosymbiont of Bathymodiolus septemdierum str. Myojin knoll</name>
    <dbReference type="NCBI Taxonomy" id="1303921"/>
    <lineage>
        <taxon>Bacteria</taxon>
        <taxon>Pseudomonadati</taxon>
        <taxon>Pseudomonadota</taxon>
        <taxon>Gammaproteobacteria</taxon>
        <taxon>sulfur-oxidizing symbionts</taxon>
    </lineage>
</organism>
<evidence type="ECO:0000313" key="3">
    <source>
        <dbReference type="EMBL" id="BAS67868.1"/>
    </source>
</evidence>
<dbReference type="STRING" id="1303921.BSEPE_0877"/>
<dbReference type="InterPro" id="IPR025738">
    <property type="entry name" value="BatD"/>
</dbReference>
<dbReference type="Pfam" id="PF13584">
    <property type="entry name" value="BatD"/>
    <property type="match status" value="2"/>
</dbReference>
<dbReference type="EMBL" id="AP013042">
    <property type="protein sequence ID" value="BAS67868.1"/>
    <property type="molecule type" value="Genomic_DNA"/>
</dbReference>
<reference evidence="3 4" key="2">
    <citation type="journal article" date="2016" name="ISME J.">
        <title>Heterogeneous composition of key metabolic gene clusters in a vent mussel symbiont population.</title>
        <authorList>
            <person name="Ikuta T."/>
            <person name="Takaki Y."/>
            <person name="Nagai Y."/>
            <person name="Shimamura S."/>
            <person name="Tsuda M."/>
            <person name="Kawagucci S."/>
            <person name="Aoki Y."/>
            <person name="Inoue K."/>
            <person name="Teruya M."/>
            <person name="Satou K."/>
            <person name="Teruya K."/>
            <person name="Shimoji M."/>
            <person name="Tamotsu H."/>
            <person name="Hirano T."/>
            <person name="Maruyama T."/>
            <person name="Yoshida T."/>
        </authorList>
    </citation>
    <scope>NUCLEOTIDE SEQUENCE [LARGE SCALE GENOMIC DNA]</scope>
    <source>
        <strain evidence="3 4">Myojin Knoll</strain>
    </source>
</reference>
<accession>A0A0P0USJ8</accession>
<keyword evidence="1" id="KW-1133">Transmembrane helix</keyword>
<keyword evidence="4" id="KW-1185">Reference proteome</keyword>
<evidence type="ECO:0000256" key="1">
    <source>
        <dbReference type="SAM" id="Phobius"/>
    </source>
</evidence>
<feature type="chain" id="PRO_5006056056" description="BatD protein" evidence="2">
    <location>
        <begin position="20"/>
        <end position="473"/>
    </location>
</feature>
<evidence type="ECO:0000256" key="2">
    <source>
        <dbReference type="SAM" id="SignalP"/>
    </source>
</evidence>
<reference evidence="3 4" key="1">
    <citation type="journal article" date="2000" name="Mar. Ecol. Prog. Ser.">
        <title>Phylogenetic characterization of endosymbionts in three hydrothermal vent mussels: influence on host distributions.</title>
        <authorList>
            <person name="Fujiwara Y."/>
            <person name="Takai K."/>
            <person name="Uematsu K."/>
            <person name="Tsuchida S."/>
            <person name="Hunt J.C."/>
            <person name="Hashimoto J."/>
        </authorList>
    </citation>
    <scope>NUCLEOTIDE SEQUENCE [LARGE SCALE GENOMIC DNA]</scope>
    <source>
        <strain evidence="3 4">Myojin Knoll</strain>
    </source>
</reference>
<name>A0A0P0USJ8_9GAMM</name>
<dbReference type="AlphaFoldDB" id="A0A0P0USJ8"/>
<gene>
    <name evidence="3" type="ORF">BSEPE_0877</name>
</gene>
<dbReference type="PANTHER" id="PTHR40940">
    <property type="entry name" value="PROTEIN BATD-RELATED"/>
    <property type="match status" value="1"/>
</dbReference>
<proteinExistence type="predicted"/>
<sequence>MKKIFGNLFLLLISAPVFALTTANVNQTWFYPDEQIILTLDSDGKQVDFPLINDIMGYRILSTSDAQNISIINGKRIQKTSRSYVFKPTKSLTIPAYTVMVDGMQQTTQPIEITFRKPTQTKAGDDYILQMQIDKPTFFLGDKANLKVIFKVKKTLSNNQINLSQPEVKDLLFIKGRQTNSADQDYNIVTLNFKVSASNFGTFTLPSLVATIGNQNRDIFGNFFSMRQNTLSKKKYSNALTLTVKPLPDALRIFGDFSIKASVDKTQTKEGDAVNLTVAINGEGNFEDIENFNLSIDNATIYSDDAIFDYKGWQQKFAIVGAQNFVIPAFKFDYFDKKTQTKKSLSTQPIKIQVTAKIQPAKRTVTQALIEIDNKIPVNDKIKYYYLLLGIVVGILIGVLVSIFRHQKKQLKNQSLIKQIKSSKGDKQLFDVLLPLNLTQLEPVLQQLEANIYKGERQKINKKEIINAIQSNS</sequence>
<protein>
    <recommendedName>
        <fullName evidence="5">BatD protein</fullName>
    </recommendedName>
</protein>
<dbReference type="Proteomes" id="UP000067399">
    <property type="component" value="Chromosome"/>
</dbReference>
<dbReference type="PANTHER" id="PTHR40940:SF2">
    <property type="entry name" value="BATD"/>
    <property type="match status" value="1"/>
</dbReference>
<keyword evidence="1" id="KW-0812">Transmembrane</keyword>
<keyword evidence="2" id="KW-0732">Signal</keyword>
<evidence type="ECO:0008006" key="5">
    <source>
        <dbReference type="Google" id="ProtNLM"/>
    </source>
</evidence>
<evidence type="ECO:0000313" key="4">
    <source>
        <dbReference type="Proteomes" id="UP000067399"/>
    </source>
</evidence>
<dbReference type="KEGG" id="ebh:BSEPE_0877"/>